<dbReference type="AlphaFoldDB" id="K5UF24"/>
<dbReference type="HOGENOM" id="CLU_742081_0_0_1"/>
<sequence>MSPPTLEDIRKLVQELTDLAPALPESVPLAKKTDRISKILASTQGEDEFHTFNRRYNALFGVDCRIGPRMRYVTRGKYGMLAWCEYIRSIKLDDPSMQSAVVELRLKSLIKELEFLVGDAAPGRPSIDPSNRLNPVTACGERGQQPVVETQPALREVERDAGGSTQPVTHSVVEEPTSTALSASGNGDNARDATDKPTRLGAGKSADKTGKKKSAPMRQLPLDQLLKPQTVDLLSDGEAGDKTYRLPRRAVEDLRAPSVIFDSDGEEIIEETHRRKSKRKVLSDLSDSGSGSGNDYKATSVTKSDTDDVTSDESEEEPAISVRKKTSKAKTHIRAPADHGKKRTTKDIGQKRRSSSNKYKRPVTKEEGKEGRV</sequence>
<reference evidence="2 3" key="1">
    <citation type="journal article" date="2012" name="BMC Genomics">
        <title>Comparative genomics of the white-rot fungi, Phanerochaete carnosa and P. chrysosporium, to elucidate the genetic basis of the distinct wood types they colonize.</title>
        <authorList>
            <person name="Suzuki H."/>
            <person name="MacDonald J."/>
            <person name="Syed K."/>
            <person name="Salamov A."/>
            <person name="Hori C."/>
            <person name="Aerts A."/>
            <person name="Henrissat B."/>
            <person name="Wiebenga A."/>
            <person name="vanKuyk P.A."/>
            <person name="Barry K."/>
            <person name="Lindquist E."/>
            <person name="LaButti K."/>
            <person name="Lapidus A."/>
            <person name="Lucas S."/>
            <person name="Coutinho P."/>
            <person name="Gong Y."/>
            <person name="Samejima M."/>
            <person name="Mahadevan R."/>
            <person name="Abou-Zaid M."/>
            <person name="de Vries R.P."/>
            <person name="Igarashi K."/>
            <person name="Yadav J.S."/>
            <person name="Grigoriev I.V."/>
            <person name="Master E.R."/>
        </authorList>
    </citation>
    <scope>NUCLEOTIDE SEQUENCE [LARGE SCALE GENOMIC DNA]</scope>
    <source>
        <strain evidence="2 3">HHB-10118-sp</strain>
    </source>
</reference>
<feature type="region of interest" description="Disordered" evidence="1">
    <location>
        <begin position="121"/>
        <end position="373"/>
    </location>
</feature>
<dbReference type="KEGG" id="pco:PHACADRAFT_203312"/>
<organism evidence="2 3">
    <name type="scientific">Phanerochaete carnosa (strain HHB-10118-sp)</name>
    <name type="common">White-rot fungus</name>
    <name type="synonym">Peniophora carnosa</name>
    <dbReference type="NCBI Taxonomy" id="650164"/>
    <lineage>
        <taxon>Eukaryota</taxon>
        <taxon>Fungi</taxon>
        <taxon>Dikarya</taxon>
        <taxon>Basidiomycota</taxon>
        <taxon>Agaricomycotina</taxon>
        <taxon>Agaricomycetes</taxon>
        <taxon>Polyporales</taxon>
        <taxon>Phanerochaetaceae</taxon>
        <taxon>Phanerochaete</taxon>
    </lineage>
</organism>
<dbReference type="Proteomes" id="UP000008370">
    <property type="component" value="Unassembled WGS sequence"/>
</dbReference>
<accession>K5UF24</accession>
<gene>
    <name evidence="2" type="ORF">PHACADRAFT_203312</name>
</gene>
<feature type="compositionally biased region" description="Acidic residues" evidence="1">
    <location>
        <begin position="307"/>
        <end position="318"/>
    </location>
</feature>
<evidence type="ECO:0000256" key="1">
    <source>
        <dbReference type="SAM" id="MobiDB-lite"/>
    </source>
</evidence>
<dbReference type="OrthoDB" id="3010994at2759"/>
<feature type="compositionally biased region" description="Polar residues" evidence="1">
    <location>
        <begin position="176"/>
        <end position="187"/>
    </location>
</feature>
<feature type="compositionally biased region" description="Basic and acidic residues" evidence="1">
    <location>
        <begin position="363"/>
        <end position="373"/>
    </location>
</feature>
<protein>
    <submittedName>
        <fullName evidence="2">Uncharacterized protein</fullName>
    </submittedName>
</protein>
<keyword evidence="3" id="KW-1185">Reference proteome</keyword>
<dbReference type="GeneID" id="18912132"/>
<feature type="compositionally biased region" description="Basic and acidic residues" evidence="1">
    <location>
        <begin position="189"/>
        <end position="198"/>
    </location>
</feature>
<dbReference type="RefSeq" id="XP_007403392.1">
    <property type="nucleotide sequence ID" value="XM_007403330.1"/>
</dbReference>
<name>K5UF24_PHACS</name>
<dbReference type="InParanoid" id="K5UF24"/>
<feature type="compositionally biased region" description="Basic residues" evidence="1">
    <location>
        <begin position="351"/>
        <end position="362"/>
    </location>
</feature>
<feature type="compositionally biased region" description="Basic and acidic residues" evidence="1">
    <location>
        <begin position="335"/>
        <end position="350"/>
    </location>
</feature>
<feature type="compositionally biased region" description="Basic and acidic residues" evidence="1">
    <location>
        <begin position="239"/>
        <end position="255"/>
    </location>
</feature>
<evidence type="ECO:0000313" key="3">
    <source>
        <dbReference type="Proteomes" id="UP000008370"/>
    </source>
</evidence>
<dbReference type="EMBL" id="JH931495">
    <property type="protein sequence ID" value="EKM48056.1"/>
    <property type="molecule type" value="Genomic_DNA"/>
</dbReference>
<feature type="compositionally biased region" description="Basic residues" evidence="1">
    <location>
        <begin position="322"/>
        <end position="333"/>
    </location>
</feature>
<proteinExistence type="predicted"/>
<evidence type="ECO:0000313" key="2">
    <source>
        <dbReference type="EMBL" id="EKM48056.1"/>
    </source>
</evidence>